<dbReference type="EMBL" id="LMTZ01000129">
    <property type="protein sequence ID" value="KST63917.1"/>
    <property type="molecule type" value="Genomic_DNA"/>
</dbReference>
<comment type="caution">
    <text evidence="3">The sequence shown here is derived from an EMBL/GenBank/DDBJ whole genome shotgun (WGS) entry which is preliminary data.</text>
</comment>
<feature type="domain" description="FAD-binding" evidence="2">
    <location>
        <begin position="5"/>
        <end position="346"/>
    </location>
</feature>
<dbReference type="SUPFAM" id="SSF51905">
    <property type="entry name" value="FAD/NAD(P)-binding domain"/>
    <property type="match status" value="1"/>
</dbReference>
<dbReference type="Pfam" id="PF01494">
    <property type="entry name" value="FAD_binding_3"/>
    <property type="match status" value="1"/>
</dbReference>
<dbReference type="PRINTS" id="PR00420">
    <property type="entry name" value="RNGMNOXGNASE"/>
</dbReference>
<dbReference type="RefSeq" id="WP_027845048.1">
    <property type="nucleotide sequence ID" value="NZ_LMTZ01000118.1"/>
</dbReference>
<evidence type="ECO:0000313" key="3">
    <source>
        <dbReference type="EMBL" id="KST63917.1"/>
    </source>
</evidence>
<evidence type="ECO:0000313" key="4">
    <source>
        <dbReference type="EMBL" id="KST64627.1"/>
    </source>
</evidence>
<proteinExistence type="predicted"/>
<dbReference type="OrthoDB" id="9782160at2"/>
<evidence type="ECO:0000313" key="5">
    <source>
        <dbReference type="Proteomes" id="UP000053372"/>
    </source>
</evidence>
<dbReference type="InterPro" id="IPR036188">
    <property type="entry name" value="FAD/NAD-bd_sf"/>
</dbReference>
<dbReference type="Proteomes" id="UP000053372">
    <property type="component" value="Unassembled WGS sequence"/>
</dbReference>
<keyword evidence="5" id="KW-1185">Reference proteome</keyword>
<evidence type="ECO:0000256" key="1">
    <source>
        <dbReference type="ARBA" id="ARBA00023033"/>
    </source>
</evidence>
<gene>
    <name evidence="3" type="ORF">BC008_39630</name>
    <name evidence="4" type="ORF">BC008_40605</name>
</gene>
<dbReference type="GO" id="GO:0070189">
    <property type="term" value="P:kynurenine metabolic process"/>
    <property type="evidence" value="ECO:0007669"/>
    <property type="project" value="TreeGrafter"/>
</dbReference>
<evidence type="ECO:0000259" key="2">
    <source>
        <dbReference type="Pfam" id="PF01494"/>
    </source>
</evidence>
<dbReference type="PANTHER" id="PTHR46028:SF5">
    <property type="entry name" value="KYNURENINE 3-MONOOXYGENASE"/>
    <property type="match status" value="1"/>
</dbReference>
<dbReference type="PANTHER" id="PTHR46028">
    <property type="entry name" value="KYNURENINE 3-MONOOXYGENASE"/>
    <property type="match status" value="1"/>
</dbReference>
<dbReference type="GO" id="GO:0071949">
    <property type="term" value="F:FAD binding"/>
    <property type="evidence" value="ECO:0007669"/>
    <property type="project" value="InterPro"/>
</dbReference>
<name>A0A0V7ZHG1_9CYAN</name>
<dbReference type="InterPro" id="IPR002938">
    <property type="entry name" value="FAD-bd"/>
</dbReference>
<dbReference type="EMBL" id="LMTZ01000118">
    <property type="protein sequence ID" value="KST64627.1"/>
    <property type="molecule type" value="Genomic_DNA"/>
</dbReference>
<accession>A0A0V7ZHG1</accession>
<reference evidence="3 5" key="1">
    <citation type="journal article" date="2015" name="Genome Announc.">
        <title>Draft Genome of the Euendolithic (true boring) Cyanobacterium Mastigocoleus testarum strain BC008.</title>
        <authorList>
            <person name="Guida B.S."/>
            <person name="Garcia-Pichel F."/>
        </authorList>
    </citation>
    <scope>NUCLEOTIDE SEQUENCE [LARGE SCALE GENOMIC DNA]</scope>
    <source>
        <strain evidence="3 5">BC008</strain>
    </source>
</reference>
<dbReference type="GO" id="GO:0004502">
    <property type="term" value="F:kynurenine 3-monooxygenase activity"/>
    <property type="evidence" value="ECO:0007669"/>
    <property type="project" value="TreeGrafter"/>
</dbReference>
<dbReference type="Gene3D" id="3.50.50.60">
    <property type="entry name" value="FAD/NAD(P)-binding domain"/>
    <property type="match status" value="1"/>
</dbReference>
<sequence>MVKNIVIIGAGPAGLLLAHYLSNRSNNYQIYIYEKRSDSRANNYSKRAFVVGLTRRGQQALKAIDGLWSSVKQQGIQIRKSAIYSQKKQGWQSFLRNKEPDNFSLLINRNDLCIALLNELEKRNNNQIKIIFDSPCIDINLKEHTVNLRVNDNSLITQSYDLLVGSDGVNSVVREAFMKRPGFDFQQKYFDTAWKTIHIPRPKNIAVDTSYLFRKIYREDRSRFKQYSLSGAAIPEINDRLCVLMFWTQEPTQLIGNPPKVQTYSDLQKMINEEWLPGIEISDEQAQEFCNQRPSTVVETKCNRYHDLPGQAVLIGDAAHGMSSYLGQGCQAAFNDVIALDKLLQEEADNLNVVLPKYSQQQVKEGHAITDLNTQLLPKAKWLIFLFNTAMGITSKMNKRFPKLFSPPLFFLLSQTTVPYSEVAQRFNFWMRLIKWSNDRVMTKVK</sequence>
<protein>
    <recommendedName>
        <fullName evidence="2">FAD-binding domain-containing protein</fullName>
    </recommendedName>
</protein>
<organism evidence="3 5">
    <name type="scientific">Mastigocoleus testarum BC008</name>
    <dbReference type="NCBI Taxonomy" id="371196"/>
    <lineage>
        <taxon>Bacteria</taxon>
        <taxon>Bacillati</taxon>
        <taxon>Cyanobacteriota</taxon>
        <taxon>Cyanophyceae</taxon>
        <taxon>Nostocales</taxon>
        <taxon>Hapalosiphonaceae</taxon>
        <taxon>Mastigocoleus</taxon>
    </lineage>
</organism>
<keyword evidence="1" id="KW-0560">Oxidoreductase</keyword>
<keyword evidence="1" id="KW-0503">Monooxygenase</keyword>
<dbReference type="AlphaFoldDB" id="A0A0V7ZHG1"/>